<dbReference type="GO" id="GO:0006412">
    <property type="term" value="P:translation"/>
    <property type="evidence" value="ECO:0007669"/>
    <property type="project" value="InterPro"/>
</dbReference>
<dbReference type="Pfam" id="PF05046">
    <property type="entry name" value="Img2"/>
    <property type="match status" value="1"/>
</dbReference>
<dbReference type="KEGG" id="more:E1B28_002541"/>
<protein>
    <recommendedName>
        <fullName evidence="6">Large ribosomal subunit protein mL49</fullName>
    </recommendedName>
</protein>
<keyword evidence="8" id="KW-1185">Reference proteome</keyword>
<evidence type="ECO:0000313" key="8">
    <source>
        <dbReference type="Proteomes" id="UP001049176"/>
    </source>
</evidence>
<keyword evidence="5" id="KW-0687">Ribonucleoprotein</keyword>
<accession>A0A9P7UN73</accession>
<organism evidence="7 8">
    <name type="scientific">Marasmius oreades</name>
    <name type="common">fairy-ring Marasmius</name>
    <dbReference type="NCBI Taxonomy" id="181124"/>
    <lineage>
        <taxon>Eukaryota</taxon>
        <taxon>Fungi</taxon>
        <taxon>Dikarya</taxon>
        <taxon>Basidiomycota</taxon>
        <taxon>Agaricomycotina</taxon>
        <taxon>Agaricomycetes</taxon>
        <taxon>Agaricomycetidae</taxon>
        <taxon>Agaricales</taxon>
        <taxon>Marasmiineae</taxon>
        <taxon>Marasmiaceae</taxon>
        <taxon>Marasmius</taxon>
    </lineage>
</organism>
<comment type="caution">
    <text evidence="7">The sequence shown here is derived from an EMBL/GenBank/DDBJ whole genome shotgun (WGS) entry which is preliminary data.</text>
</comment>
<evidence type="ECO:0000313" key="7">
    <source>
        <dbReference type="EMBL" id="KAG7086596.1"/>
    </source>
</evidence>
<name>A0A9P7UN73_9AGAR</name>
<dbReference type="AlphaFoldDB" id="A0A9P7UN73"/>
<evidence type="ECO:0000256" key="2">
    <source>
        <dbReference type="ARBA" id="ARBA00005677"/>
    </source>
</evidence>
<dbReference type="RefSeq" id="XP_043003067.1">
    <property type="nucleotide sequence ID" value="XM_043159466.1"/>
</dbReference>
<evidence type="ECO:0000256" key="3">
    <source>
        <dbReference type="ARBA" id="ARBA00022980"/>
    </source>
</evidence>
<dbReference type="GO" id="GO:0005762">
    <property type="term" value="C:mitochondrial large ribosomal subunit"/>
    <property type="evidence" value="ECO:0007669"/>
    <property type="project" value="TreeGrafter"/>
</dbReference>
<evidence type="ECO:0000256" key="1">
    <source>
        <dbReference type="ARBA" id="ARBA00004173"/>
    </source>
</evidence>
<reference evidence="7" key="1">
    <citation type="journal article" date="2021" name="Genome Biol. Evol.">
        <title>The assembled and annotated genome of the fairy-ring fungus Marasmius oreades.</title>
        <authorList>
            <person name="Hiltunen M."/>
            <person name="Ament-Velasquez S.L."/>
            <person name="Johannesson H."/>
        </authorList>
    </citation>
    <scope>NUCLEOTIDE SEQUENCE</scope>
    <source>
        <strain evidence="7">03SP1</strain>
    </source>
</reference>
<evidence type="ECO:0000256" key="5">
    <source>
        <dbReference type="ARBA" id="ARBA00023274"/>
    </source>
</evidence>
<dbReference type="GO" id="GO:0003735">
    <property type="term" value="F:structural constituent of ribosome"/>
    <property type="evidence" value="ECO:0007669"/>
    <property type="project" value="InterPro"/>
</dbReference>
<keyword evidence="3" id="KW-0689">Ribosomal protein</keyword>
<sequence length="112" mass="12717">MFRPFKPQISALRNLHSQHRAAQPLYSLKRTQHGSLPVYSDIRNGGSRYLLYIRNVDGDAQALSKDLSSSLFPSGSPEAASLKIHTQRSRHVVIQGGRWKNQVMDWLSQRGF</sequence>
<dbReference type="PANTHER" id="PTHR13477:SF0">
    <property type="entry name" value="LARGE RIBOSOMAL SUBUNIT PROTEIN ML49"/>
    <property type="match status" value="1"/>
</dbReference>
<comment type="similarity">
    <text evidence="2">Belongs to the mitochondrion-specific ribosomal protein mL49 family.</text>
</comment>
<gene>
    <name evidence="7" type="ORF">E1B28_002541</name>
</gene>
<proteinExistence type="inferred from homology"/>
<dbReference type="InterPro" id="IPR007740">
    <property type="entry name" value="Ribosomal_mL49"/>
</dbReference>
<dbReference type="PANTHER" id="PTHR13477">
    <property type="entry name" value="MITOCHONDRIAL 39S RIBOSOMAL PROTEIN L49"/>
    <property type="match status" value="1"/>
</dbReference>
<dbReference type="OrthoDB" id="19439at2759"/>
<dbReference type="Proteomes" id="UP001049176">
    <property type="component" value="Chromosome 10"/>
</dbReference>
<keyword evidence="4" id="KW-0496">Mitochondrion</keyword>
<evidence type="ECO:0000256" key="4">
    <source>
        <dbReference type="ARBA" id="ARBA00023128"/>
    </source>
</evidence>
<evidence type="ECO:0000256" key="6">
    <source>
        <dbReference type="ARBA" id="ARBA00035191"/>
    </source>
</evidence>
<comment type="subcellular location">
    <subcellularLocation>
        <location evidence="1">Mitochondrion</location>
    </subcellularLocation>
</comment>
<dbReference type="Gene3D" id="3.30.780.10">
    <property type="entry name" value="SUI1-like domain"/>
    <property type="match status" value="1"/>
</dbReference>
<dbReference type="GeneID" id="66071617"/>
<dbReference type="EMBL" id="CM032190">
    <property type="protein sequence ID" value="KAG7086596.1"/>
    <property type="molecule type" value="Genomic_DNA"/>
</dbReference>